<dbReference type="Gene3D" id="1.20.1250.20">
    <property type="entry name" value="MFS general substrate transporter like domains"/>
    <property type="match status" value="1"/>
</dbReference>
<feature type="transmembrane region" description="Helical" evidence="7">
    <location>
        <begin position="320"/>
        <end position="339"/>
    </location>
</feature>
<keyword evidence="6 7" id="KW-0472">Membrane</keyword>
<evidence type="ECO:0000256" key="4">
    <source>
        <dbReference type="ARBA" id="ARBA00022692"/>
    </source>
</evidence>
<dbReference type="PANTHER" id="PTHR43266">
    <property type="entry name" value="MACROLIDE-EFFLUX PROTEIN"/>
    <property type="match status" value="1"/>
</dbReference>
<evidence type="ECO:0000256" key="2">
    <source>
        <dbReference type="ARBA" id="ARBA00022448"/>
    </source>
</evidence>
<keyword evidence="5 7" id="KW-1133">Transmembrane helix</keyword>
<dbReference type="SUPFAM" id="SSF103473">
    <property type="entry name" value="MFS general substrate transporter"/>
    <property type="match status" value="1"/>
</dbReference>
<dbReference type="GO" id="GO:0022857">
    <property type="term" value="F:transmembrane transporter activity"/>
    <property type="evidence" value="ECO:0007669"/>
    <property type="project" value="InterPro"/>
</dbReference>
<feature type="transmembrane region" description="Helical" evidence="7">
    <location>
        <begin position="291"/>
        <end position="314"/>
    </location>
</feature>
<feature type="transmembrane region" description="Helical" evidence="7">
    <location>
        <begin position="351"/>
        <end position="371"/>
    </location>
</feature>
<keyword evidence="3" id="KW-1003">Cell membrane</keyword>
<keyword evidence="4 7" id="KW-0812">Transmembrane</keyword>
<dbReference type="PROSITE" id="PS50850">
    <property type="entry name" value="MFS"/>
    <property type="match status" value="1"/>
</dbReference>
<dbReference type="Pfam" id="PF07690">
    <property type="entry name" value="MFS_1"/>
    <property type="match status" value="1"/>
</dbReference>
<evidence type="ECO:0000313" key="10">
    <source>
        <dbReference type="Proteomes" id="UP000250369"/>
    </source>
</evidence>
<evidence type="ECO:0000256" key="5">
    <source>
        <dbReference type="ARBA" id="ARBA00022989"/>
    </source>
</evidence>
<feature type="transmembrane region" description="Helical" evidence="7">
    <location>
        <begin position="20"/>
        <end position="39"/>
    </location>
</feature>
<dbReference type="CDD" id="cd06173">
    <property type="entry name" value="MFS_MefA_like"/>
    <property type="match status" value="1"/>
</dbReference>
<dbReference type="InterPro" id="IPR011701">
    <property type="entry name" value="MFS"/>
</dbReference>
<dbReference type="AlphaFoldDB" id="A0A329MPU7"/>
<dbReference type="GO" id="GO:0005886">
    <property type="term" value="C:plasma membrane"/>
    <property type="evidence" value="ECO:0007669"/>
    <property type="project" value="UniProtKB-SubCell"/>
</dbReference>
<comment type="subcellular location">
    <subcellularLocation>
        <location evidence="1">Cell membrane</location>
        <topology evidence="1">Multi-pass membrane protein</topology>
    </subcellularLocation>
</comment>
<feature type="transmembrane region" description="Helical" evidence="7">
    <location>
        <begin position="377"/>
        <end position="399"/>
    </location>
</feature>
<dbReference type="EMBL" id="QMFB01000003">
    <property type="protein sequence ID" value="RAV21991.1"/>
    <property type="molecule type" value="Genomic_DNA"/>
</dbReference>
<dbReference type="Proteomes" id="UP000250369">
    <property type="component" value="Unassembled WGS sequence"/>
</dbReference>
<reference evidence="9 10" key="1">
    <citation type="journal article" date="2009" name="Int. J. Syst. Evol. Microbiol.">
        <title>Paenibacillus contaminans sp. nov., isolated from a contaminated laboratory plate.</title>
        <authorList>
            <person name="Chou J.H."/>
            <person name="Lee J.H."/>
            <person name="Lin M.C."/>
            <person name="Chang P.S."/>
            <person name="Arun A.B."/>
            <person name="Young C.C."/>
            <person name="Chen W.M."/>
        </authorList>
    </citation>
    <scope>NUCLEOTIDE SEQUENCE [LARGE SCALE GENOMIC DNA]</scope>
    <source>
        <strain evidence="9 10">CKOBP-6</strain>
    </source>
</reference>
<protein>
    <submittedName>
        <fullName evidence="9">MFS transporter</fullName>
    </submittedName>
</protein>
<dbReference type="InterPro" id="IPR036259">
    <property type="entry name" value="MFS_trans_sf"/>
</dbReference>
<keyword evidence="10" id="KW-1185">Reference proteome</keyword>
<evidence type="ECO:0000256" key="3">
    <source>
        <dbReference type="ARBA" id="ARBA00022475"/>
    </source>
</evidence>
<accession>A0A329MPU7</accession>
<evidence type="ECO:0000256" key="6">
    <source>
        <dbReference type="ARBA" id="ARBA00023136"/>
    </source>
</evidence>
<keyword evidence="2" id="KW-0813">Transport</keyword>
<feature type="transmembrane region" description="Helical" evidence="7">
    <location>
        <begin position="51"/>
        <end position="71"/>
    </location>
</feature>
<feature type="transmembrane region" description="Helical" evidence="7">
    <location>
        <begin position="224"/>
        <end position="243"/>
    </location>
</feature>
<evidence type="ECO:0000259" key="8">
    <source>
        <dbReference type="PROSITE" id="PS50850"/>
    </source>
</evidence>
<name>A0A329MPU7_9BACL</name>
<evidence type="ECO:0000256" key="1">
    <source>
        <dbReference type="ARBA" id="ARBA00004651"/>
    </source>
</evidence>
<dbReference type="RefSeq" id="WP_113030301.1">
    <property type="nucleotide sequence ID" value="NZ_QMFB01000003.1"/>
</dbReference>
<dbReference type="PANTHER" id="PTHR43266:SF8">
    <property type="entry name" value="MACROLIDE-EFFLUX PROTEIN"/>
    <property type="match status" value="1"/>
</dbReference>
<sequence length="412" mass="44848">MSGSRTDKSGLFQNRFVRTILLSNTMLQIGIWVRNYSILLFVMDQTGNDPYAVSLISVAEYAPIFLFSFIGGTFADRWRPKRTMVWCDVLSAASVFAVFATLMFGTWKAVFFATLLSAILSQFSQPSGMKLFKQHVPPEQVQQGMALNQTIMAVFMILGPVLGALVFQSFGIQTSIIVTGIAFLLSAAVLTRLPADRKPVEDKAPSGFWRELGDGIRYVKKSQVLTALAGTFAAIGLASGVMQPLGVFLLTERLGLPKENLQWFMMINGAAMLIGGGLIAALSKKLPPQRLLAIGMLADAVAAATMGMSTSVALTMVAQFMMGFFFPCFMIGISTLILQNTEQSFIGRVNGVLNPFFMGMMVISMSVAGWLKDQLSLVVVFEAAGAVFVIGLLFVFPLFKLKKQADNRQTAV</sequence>
<evidence type="ECO:0000313" key="9">
    <source>
        <dbReference type="EMBL" id="RAV21991.1"/>
    </source>
</evidence>
<dbReference type="OrthoDB" id="2942684at2"/>
<organism evidence="9 10">
    <name type="scientific">Paenibacillus contaminans</name>
    <dbReference type="NCBI Taxonomy" id="450362"/>
    <lineage>
        <taxon>Bacteria</taxon>
        <taxon>Bacillati</taxon>
        <taxon>Bacillota</taxon>
        <taxon>Bacilli</taxon>
        <taxon>Bacillales</taxon>
        <taxon>Paenibacillaceae</taxon>
        <taxon>Paenibacillus</taxon>
    </lineage>
</organism>
<gene>
    <name evidence="9" type="ORF">DQG23_08100</name>
</gene>
<feature type="transmembrane region" description="Helical" evidence="7">
    <location>
        <begin position="150"/>
        <end position="170"/>
    </location>
</feature>
<evidence type="ECO:0000256" key="7">
    <source>
        <dbReference type="SAM" id="Phobius"/>
    </source>
</evidence>
<dbReference type="InterPro" id="IPR020846">
    <property type="entry name" value="MFS_dom"/>
</dbReference>
<comment type="caution">
    <text evidence="9">The sequence shown here is derived from an EMBL/GenBank/DDBJ whole genome shotgun (WGS) entry which is preliminary data.</text>
</comment>
<feature type="domain" description="Major facilitator superfamily (MFS) profile" evidence="8">
    <location>
        <begin position="16"/>
        <end position="403"/>
    </location>
</feature>
<feature type="transmembrane region" description="Helical" evidence="7">
    <location>
        <begin position="263"/>
        <end position="282"/>
    </location>
</feature>
<proteinExistence type="predicted"/>